<dbReference type="EMBL" id="FNPZ01000003">
    <property type="protein sequence ID" value="SDZ26665.1"/>
    <property type="molecule type" value="Genomic_DNA"/>
</dbReference>
<accession>A0A1H3RMS3</accession>
<protein>
    <submittedName>
        <fullName evidence="1">Uncharacterized protein</fullName>
    </submittedName>
</protein>
<dbReference type="OrthoDB" id="3826422at2"/>
<proteinExistence type="predicted"/>
<name>A0A1H3RMS3_9MICO</name>
<evidence type="ECO:0000313" key="2">
    <source>
        <dbReference type="Proteomes" id="UP000198891"/>
    </source>
</evidence>
<evidence type="ECO:0000313" key="1">
    <source>
        <dbReference type="EMBL" id="SDZ26665.1"/>
    </source>
</evidence>
<gene>
    <name evidence="1" type="ORF">SAMN05216554_2912</name>
</gene>
<dbReference type="Proteomes" id="UP000198891">
    <property type="component" value="Unassembled WGS sequence"/>
</dbReference>
<organism evidence="1 2">
    <name type="scientific">Herbiconiux ginsengi</name>
    <dbReference type="NCBI Taxonomy" id="381665"/>
    <lineage>
        <taxon>Bacteria</taxon>
        <taxon>Bacillati</taxon>
        <taxon>Actinomycetota</taxon>
        <taxon>Actinomycetes</taxon>
        <taxon>Micrococcales</taxon>
        <taxon>Microbacteriaceae</taxon>
        <taxon>Herbiconiux</taxon>
    </lineage>
</organism>
<dbReference type="STRING" id="381665.SAMN05216554_2912"/>
<dbReference type="AlphaFoldDB" id="A0A1H3RMS3"/>
<keyword evidence="2" id="KW-1185">Reference proteome</keyword>
<dbReference type="RefSeq" id="WP_092555041.1">
    <property type="nucleotide sequence ID" value="NZ_FNPZ01000003.1"/>
</dbReference>
<sequence length="121" mass="13007">MSAETPAFVQAFINDLASQGVEAHLQGPAVIYSIPAVSGGLVNQKVPTGVSVNELTGWPAVPPHWVHFPTTIIFEQANTDTADCLDGWQRHSRDIGTWSTNRPPILNWLAHVRGIVAGAQS</sequence>
<reference evidence="1 2" key="1">
    <citation type="submission" date="2016-10" db="EMBL/GenBank/DDBJ databases">
        <authorList>
            <person name="de Groot N.N."/>
        </authorList>
    </citation>
    <scope>NUCLEOTIDE SEQUENCE [LARGE SCALE GENOMIC DNA]</scope>
    <source>
        <strain evidence="1 2">CGMCC 4.3491</strain>
    </source>
</reference>